<evidence type="ECO:0000313" key="1">
    <source>
        <dbReference type="EMBL" id="PSR74394.1"/>
    </source>
</evidence>
<dbReference type="Proteomes" id="UP000186601">
    <property type="component" value="Unassembled WGS sequence"/>
</dbReference>
<evidence type="ECO:0000313" key="2">
    <source>
        <dbReference type="Proteomes" id="UP000186601"/>
    </source>
</evidence>
<keyword evidence="2" id="KW-1185">Reference proteome</keyword>
<proteinExistence type="predicted"/>
<comment type="caution">
    <text evidence="1">The sequence shown here is derived from an EMBL/GenBank/DDBJ whole genome shotgun (WGS) entry which is preliminary data.</text>
</comment>
<dbReference type="AlphaFoldDB" id="A0A2R6NQB8"/>
<dbReference type="EMBL" id="MLYV02000990">
    <property type="protein sequence ID" value="PSR74394.1"/>
    <property type="molecule type" value="Genomic_DNA"/>
</dbReference>
<protein>
    <submittedName>
        <fullName evidence="1">Uncharacterized protein</fullName>
    </submittedName>
</protein>
<sequence>MLPLLQNVVLISMHWAVNELYQWLAGSGQILLEQHILLHELHARDINPLLHGLGQSISSLKLYDIFGTRTDHIEDEPLVFIGNNTNLRFLEMGLKEPGIQWAAKILARASCADLAHFFVHVILEGPGLQYSDDGGWELLDDILSGPKFASLQLATLSISIFVDRTKYQYFPPVARSPLLQVIQTMISRRMKKTWARGILRVVAESDDPDGTFIFENESPEMRMKGSNWVCWHRESETGGVYDPRSGRKEHV</sequence>
<accession>A0A2R6NQB8</accession>
<organism evidence="1 2">
    <name type="scientific">Hermanssonia centrifuga</name>
    <dbReference type="NCBI Taxonomy" id="98765"/>
    <lineage>
        <taxon>Eukaryota</taxon>
        <taxon>Fungi</taxon>
        <taxon>Dikarya</taxon>
        <taxon>Basidiomycota</taxon>
        <taxon>Agaricomycotina</taxon>
        <taxon>Agaricomycetes</taxon>
        <taxon>Polyporales</taxon>
        <taxon>Meruliaceae</taxon>
        <taxon>Hermanssonia</taxon>
    </lineage>
</organism>
<reference evidence="1 2" key="1">
    <citation type="submission" date="2018-02" db="EMBL/GenBank/DDBJ databases">
        <title>Genome sequence of the basidiomycete white-rot fungus Phlebia centrifuga.</title>
        <authorList>
            <person name="Granchi Z."/>
            <person name="Peng M."/>
            <person name="de Vries R.P."/>
            <person name="Hilden K."/>
            <person name="Makela M.R."/>
            <person name="Grigoriev I."/>
            <person name="Riley R."/>
        </authorList>
    </citation>
    <scope>NUCLEOTIDE SEQUENCE [LARGE SCALE GENOMIC DNA]</scope>
    <source>
        <strain evidence="1 2">FBCC195</strain>
    </source>
</reference>
<name>A0A2R6NQB8_9APHY</name>
<gene>
    <name evidence="1" type="ORF">PHLCEN_2v9902</name>
</gene>